<dbReference type="Pfam" id="PF01121">
    <property type="entry name" value="CoaE"/>
    <property type="match status" value="1"/>
</dbReference>
<comment type="function">
    <text evidence="5">Catalyzes the phosphorylation of the 3'-hydroxyl group of dephosphocoenzyme A to form coenzyme A.</text>
</comment>
<organism evidence="7 8">
    <name type="scientific">Oceanococcus atlanticus</name>
    <dbReference type="NCBI Taxonomy" id="1317117"/>
    <lineage>
        <taxon>Bacteria</taxon>
        <taxon>Pseudomonadati</taxon>
        <taxon>Pseudomonadota</taxon>
        <taxon>Gammaproteobacteria</taxon>
        <taxon>Chromatiales</taxon>
        <taxon>Oceanococcaceae</taxon>
        <taxon>Oceanococcus</taxon>
    </lineage>
</organism>
<dbReference type="NCBIfam" id="TIGR00152">
    <property type="entry name" value="dephospho-CoA kinase"/>
    <property type="match status" value="1"/>
</dbReference>
<gene>
    <name evidence="5 7" type="primary">coaE</name>
    <name evidence="7" type="ORF">ATO7_05085</name>
</gene>
<dbReference type="OrthoDB" id="9812943at2"/>
<dbReference type="Gene3D" id="3.40.50.300">
    <property type="entry name" value="P-loop containing nucleotide triphosphate hydrolases"/>
    <property type="match status" value="1"/>
</dbReference>
<dbReference type="Proteomes" id="UP000192342">
    <property type="component" value="Unassembled WGS sequence"/>
</dbReference>
<dbReference type="HAMAP" id="MF_00376">
    <property type="entry name" value="Dephospho_CoA_kinase"/>
    <property type="match status" value="1"/>
</dbReference>
<dbReference type="UniPathway" id="UPA00241">
    <property type="reaction ID" value="UER00356"/>
</dbReference>
<dbReference type="RefSeq" id="WP_083560146.1">
    <property type="nucleotide sequence ID" value="NZ_AQQV01000001.1"/>
</dbReference>
<keyword evidence="4 5" id="KW-0173">Coenzyme A biosynthesis</keyword>
<comment type="similarity">
    <text evidence="1 5">Belongs to the CoaE family.</text>
</comment>
<evidence type="ECO:0000313" key="7">
    <source>
        <dbReference type="EMBL" id="ORE89226.1"/>
    </source>
</evidence>
<comment type="pathway">
    <text evidence="5">Cofactor biosynthesis; coenzyme A biosynthesis; CoA from (R)-pantothenate: step 5/5.</text>
</comment>
<evidence type="ECO:0000256" key="4">
    <source>
        <dbReference type="ARBA" id="ARBA00022993"/>
    </source>
</evidence>
<dbReference type="PROSITE" id="PS51219">
    <property type="entry name" value="DPCK"/>
    <property type="match status" value="1"/>
</dbReference>
<keyword evidence="2 5" id="KW-0547">Nucleotide-binding</keyword>
<dbReference type="STRING" id="1317117.ATO7_05085"/>
<keyword evidence="8" id="KW-1185">Reference proteome</keyword>
<comment type="catalytic activity">
    <reaction evidence="5">
        <text>3'-dephospho-CoA + ATP = ADP + CoA + H(+)</text>
        <dbReference type="Rhea" id="RHEA:18245"/>
        <dbReference type="ChEBI" id="CHEBI:15378"/>
        <dbReference type="ChEBI" id="CHEBI:30616"/>
        <dbReference type="ChEBI" id="CHEBI:57287"/>
        <dbReference type="ChEBI" id="CHEBI:57328"/>
        <dbReference type="ChEBI" id="CHEBI:456216"/>
        <dbReference type="EC" id="2.7.1.24"/>
    </reaction>
</comment>
<evidence type="ECO:0000256" key="3">
    <source>
        <dbReference type="ARBA" id="ARBA00022840"/>
    </source>
</evidence>
<dbReference type="SUPFAM" id="SSF52540">
    <property type="entry name" value="P-loop containing nucleoside triphosphate hydrolases"/>
    <property type="match status" value="1"/>
</dbReference>
<dbReference type="EMBL" id="AQQV01000001">
    <property type="protein sequence ID" value="ORE89226.1"/>
    <property type="molecule type" value="Genomic_DNA"/>
</dbReference>
<dbReference type="PANTHER" id="PTHR10695">
    <property type="entry name" value="DEPHOSPHO-COA KINASE-RELATED"/>
    <property type="match status" value="1"/>
</dbReference>
<reference evidence="7 8" key="1">
    <citation type="submission" date="2013-04" db="EMBL/GenBank/DDBJ databases">
        <title>Oceanococcus atlanticus 22II-S10r2 Genome Sequencing.</title>
        <authorList>
            <person name="Lai Q."/>
            <person name="Li G."/>
            <person name="Shao Z."/>
        </authorList>
    </citation>
    <scope>NUCLEOTIDE SEQUENCE [LARGE SCALE GENOMIC DNA]</scope>
    <source>
        <strain evidence="7 8">22II-S10r2</strain>
    </source>
</reference>
<comment type="caution">
    <text evidence="7">The sequence shown here is derived from an EMBL/GenBank/DDBJ whole genome shotgun (WGS) entry which is preliminary data.</text>
</comment>
<evidence type="ECO:0000256" key="1">
    <source>
        <dbReference type="ARBA" id="ARBA00009018"/>
    </source>
</evidence>
<evidence type="ECO:0000256" key="2">
    <source>
        <dbReference type="ARBA" id="ARBA00022741"/>
    </source>
</evidence>
<dbReference type="GO" id="GO:0004140">
    <property type="term" value="F:dephospho-CoA kinase activity"/>
    <property type="evidence" value="ECO:0007669"/>
    <property type="project" value="UniProtKB-UniRule"/>
</dbReference>
<comment type="subcellular location">
    <subcellularLocation>
        <location evidence="5">Cytoplasm</location>
    </subcellularLocation>
</comment>
<dbReference type="PANTHER" id="PTHR10695:SF46">
    <property type="entry name" value="BIFUNCTIONAL COENZYME A SYNTHASE-RELATED"/>
    <property type="match status" value="1"/>
</dbReference>
<dbReference type="InterPro" id="IPR001977">
    <property type="entry name" value="Depp_CoAkinase"/>
</dbReference>
<keyword evidence="5 7" id="KW-0808">Transferase</keyword>
<dbReference type="EC" id="2.7.1.24" evidence="5 6"/>
<keyword evidence="5 7" id="KW-0418">Kinase</keyword>
<evidence type="ECO:0000313" key="8">
    <source>
        <dbReference type="Proteomes" id="UP000192342"/>
    </source>
</evidence>
<name>A0A1Y1SHU7_9GAMM</name>
<dbReference type="GO" id="GO:0005524">
    <property type="term" value="F:ATP binding"/>
    <property type="evidence" value="ECO:0007669"/>
    <property type="project" value="UniProtKB-UniRule"/>
</dbReference>
<sequence length="202" mass="21991">MSLCVGLTGGIASGKSTVGKLFETLGVPVIDADQVARDVVAPGSPGLRAVAEHFGAAFITPQGELDRRRMREHVFAAPDQRKVLESLLHPLIREALRAWRDALMTPYGILMIPILREGGFDSLVEHIVVVDVARETQRERLMARDDIDASLADNMLNAQADRADRLAMADDVIDNSGAPDNLPPQVEALHHKLLSLAHARQV</sequence>
<keyword evidence="3 5" id="KW-0067">ATP-binding</keyword>
<dbReference type="InterPro" id="IPR027417">
    <property type="entry name" value="P-loop_NTPase"/>
</dbReference>
<dbReference type="GO" id="GO:0005737">
    <property type="term" value="C:cytoplasm"/>
    <property type="evidence" value="ECO:0007669"/>
    <property type="project" value="UniProtKB-SubCell"/>
</dbReference>
<accession>A0A1Y1SHU7</accession>
<dbReference type="CDD" id="cd02022">
    <property type="entry name" value="DPCK"/>
    <property type="match status" value="1"/>
</dbReference>
<protein>
    <recommendedName>
        <fullName evidence="5 6">Dephospho-CoA kinase</fullName>
        <ecNumber evidence="5 6">2.7.1.24</ecNumber>
    </recommendedName>
    <alternativeName>
        <fullName evidence="5">Dephosphocoenzyme A kinase</fullName>
    </alternativeName>
</protein>
<dbReference type="GO" id="GO:0015937">
    <property type="term" value="P:coenzyme A biosynthetic process"/>
    <property type="evidence" value="ECO:0007669"/>
    <property type="project" value="UniProtKB-UniRule"/>
</dbReference>
<dbReference type="AlphaFoldDB" id="A0A1Y1SHU7"/>
<feature type="binding site" evidence="5">
    <location>
        <begin position="12"/>
        <end position="17"/>
    </location>
    <ligand>
        <name>ATP</name>
        <dbReference type="ChEBI" id="CHEBI:30616"/>
    </ligand>
</feature>
<evidence type="ECO:0000256" key="6">
    <source>
        <dbReference type="NCBIfam" id="TIGR00152"/>
    </source>
</evidence>
<evidence type="ECO:0000256" key="5">
    <source>
        <dbReference type="HAMAP-Rule" id="MF_00376"/>
    </source>
</evidence>
<proteinExistence type="inferred from homology"/>
<keyword evidence="5" id="KW-0963">Cytoplasm</keyword>